<dbReference type="EMBL" id="UINC01170750">
    <property type="protein sequence ID" value="SVD74948.1"/>
    <property type="molecule type" value="Genomic_DNA"/>
</dbReference>
<dbReference type="AlphaFoldDB" id="A0A382XXD3"/>
<reference evidence="1" key="1">
    <citation type="submission" date="2018-05" db="EMBL/GenBank/DDBJ databases">
        <authorList>
            <person name="Lanie J.A."/>
            <person name="Ng W.-L."/>
            <person name="Kazmierczak K.M."/>
            <person name="Andrzejewski T.M."/>
            <person name="Davidsen T.M."/>
            <person name="Wayne K.J."/>
            <person name="Tettelin H."/>
            <person name="Glass J.I."/>
            <person name="Rusch D."/>
            <person name="Podicherti R."/>
            <person name="Tsui H.-C.T."/>
            <person name="Winkler M.E."/>
        </authorList>
    </citation>
    <scope>NUCLEOTIDE SEQUENCE</scope>
</reference>
<evidence type="ECO:0000313" key="1">
    <source>
        <dbReference type="EMBL" id="SVD74948.1"/>
    </source>
</evidence>
<dbReference type="Gene3D" id="3.40.630.30">
    <property type="match status" value="1"/>
</dbReference>
<gene>
    <name evidence="1" type="ORF">METZ01_LOCUS427802</name>
</gene>
<dbReference type="InterPro" id="IPR016181">
    <property type="entry name" value="Acyl_CoA_acyltransferase"/>
</dbReference>
<sequence length="153" mass="18494">MYNRPIVKDDFEVPEELVTKNFILRPLTINYLDRDYEAVMKSEKHLYKLMDDSDWPKKMTLNENLVDLGWHEREFSLRHSFAYTVLSPQNEEEVIGCCYIYPSDNHEFEVQAYYWIRQDLLSSGLETKLGNTFKAWLEKTWPFKKIEFPRRDL</sequence>
<protein>
    <recommendedName>
        <fullName evidence="2">N-acetyltransferase domain-containing protein</fullName>
    </recommendedName>
</protein>
<evidence type="ECO:0008006" key="2">
    <source>
        <dbReference type="Google" id="ProtNLM"/>
    </source>
</evidence>
<proteinExistence type="predicted"/>
<organism evidence="1">
    <name type="scientific">marine metagenome</name>
    <dbReference type="NCBI Taxonomy" id="408172"/>
    <lineage>
        <taxon>unclassified sequences</taxon>
        <taxon>metagenomes</taxon>
        <taxon>ecological metagenomes</taxon>
    </lineage>
</organism>
<name>A0A382XXD3_9ZZZZ</name>
<accession>A0A382XXD3</accession>
<dbReference type="SUPFAM" id="SSF55729">
    <property type="entry name" value="Acyl-CoA N-acyltransferases (Nat)"/>
    <property type="match status" value="1"/>
</dbReference>